<proteinExistence type="predicted"/>
<evidence type="ECO:0000259" key="2">
    <source>
        <dbReference type="Pfam" id="PF03184"/>
    </source>
</evidence>
<dbReference type="Gene3D" id="1.10.10.60">
    <property type="entry name" value="Homeodomain-like"/>
    <property type="match status" value="1"/>
</dbReference>
<evidence type="ECO:0000313" key="4">
    <source>
        <dbReference type="EMBL" id="KAJ8042243.1"/>
    </source>
</evidence>
<feature type="compositionally biased region" description="Polar residues" evidence="1">
    <location>
        <begin position="592"/>
        <end position="610"/>
    </location>
</feature>
<dbReference type="GO" id="GO:0003677">
    <property type="term" value="F:DNA binding"/>
    <property type="evidence" value="ECO:0007669"/>
    <property type="project" value="InterPro"/>
</dbReference>
<dbReference type="GO" id="GO:0005634">
    <property type="term" value="C:nucleus"/>
    <property type="evidence" value="ECO:0007669"/>
    <property type="project" value="TreeGrafter"/>
</dbReference>
<feature type="compositionally biased region" description="Basic residues" evidence="1">
    <location>
        <begin position="574"/>
        <end position="587"/>
    </location>
</feature>
<feature type="region of interest" description="Disordered" evidence="1">
    <location>
        <begin position="409"/>
        <end position="436"/>
    </location>
</feature>
<dbReference type="OrthoDB" id="8195605at2759"/>
<dbReference type="SUPFAM" id="SSF46689">
    <property type="entry name" value="Homeodomain-like"/>
    <property type="match status" value="1"/>
</dbReference>
<dbReference type="InterPro" id="IPR004875">
    <property type="entry name" value="DDE_SF_endonuclease_dom"/>
</dbReference>
<feature type="compositionally biased region" description="Basic and acidic residues" evidence="1">
    <location>
        <begin position="558"/>
        <end position="571"/>
    </location>
</feature>
<dbReference type="Pfam" id="PF03184">
    <property type="entry name" value="DDE_1"/>
    <property type="match status" value="1"/>
</dbReference>
<gene>
    <name evidence="4" type="ORF">HOLleu_13252</name>
</gene>
<feature type="domain" description="HTH psq-type" evidence="3">
    <location>
        <begin position="19"/>
        <end position="54"/>
    </location>
</feature>
<dbReference type="InterPro" id="IPR050863">
    <property type="entry name" value="CenT-Element_Derived"/>
</dbReference>
<accession>A0A9Q1CAQ1</accession>
<feature type="region of interest" description="Disordered" evidence="1">
    <location>
        <begin position="558"/>
        <end position="610"/>
    </location>
</feature>
<evidence type="ECO:0000313" key="5">
    <source>
        <dbReference type="Proteomes" id="UP001152320"/>
    </source>
</evidence>
<dbReference type="EMBL" id="JAIZAY010000005">
    <property type="protein sequence ID" value="KAJ8042243.1"/>
    <property type="molecule type" value="Genomic_DNA"/>
</dbReference>
<comment type="caution">
    <text evidence="4">The sequence shown here is derived from an EMBL/GenBank/DDBJ whole genome shotgun (WGS) entry which is preliminary data.</text>
</comment>
<dbReference type="InterPro" id="IPR036397">
    <property type="entry name" value="RNaseH_sf"/>
</dbReference>
<reference evidence="4" key="1">
    <citation type="submission" date="2021-10" db="EMBL/GenBank/DDBJ databases">
        <title>Tropical sea cucumber genome reveals ecological adaptation and Cuvierian tubules defense mechanism.</title>
        <authorList>
            <person name="Chen T."/>
        </authorList>
    </citation>
    <scope>NUCLEOTIDE SEQUENCE</scope>
    <source>
        <strain evidence="4">Nanhai2018</strain>
        <tissue evidence="4">Muscle</tissue>
    </source>
</reference>
<dbReference type="Pfam" id="PF05225">
    <property type="entry name" value="HTH_psq"/>
    <property type="match status" value="1"/>
</dbReference>
<dbReference type="InterPro" id="IPR007889">
    <property type="entry name" value="HTH_Psq"/>
</dbReference>
<dbReference type="Gene3D" id="3.30.420.10">
    <property type="entry name" value="Ribonuclease H-like superfamily/Ribonuclease H"/>
    <property type="match status" value="1"/>
</dbReference>
<keyword evidence="5" id="KW-1185">Reference proteome</keyword>
<organism evidence="4 5">
    <name type="scientific">Holothuria leucospilota</name>
    <name type="common">Black long sea cucumber</name>
    <name type="synonym">Mertensiothuria leucospilota</name>
    <dbReference type="NCBI Taxonomy" id="206669"/>
    <lineage>
        <taxon>Eukaryota</taxon>
        <taxon>Metazoa</taxon>
        <taxon>Echinodermata</taxon>
        <taxon>Eleutherozoa</taxon>
        <taxon>Echinozoa</taxon>
        <taxon>Holothuroidea</taxon>
        <taxon>Aspidochirotacea</taxon>
        <taxon>Aspidochirotida</taxon>
        <taxon>Holothuriidae</taxon>
        <taxon>Holothuria</taxon>
    </lineage>
</organism>
<protein>
    <submittedName>
        <fullName evidence="4">Jerky protein-like-like</fullName>
    </submittedName>
</protein>
<evidence type="ECO:0000259" key="3">
    <source>
        <dbReference type="Pfam" id="PF05225"/>
    </source>
</evidence>
<dbReference type="PANTHER" id="PTHR19303:SF74">
    <property type="entry name" value="POGO TRANSPOSABLE ELEMENT WITH KRAB DOMAIN"/>
    <property type="match status" value="1"/>
</dbReference>
<name>A0A9Q1CAQ1_HOLLE</name>
<feature type="domain" description="DDE-1" evidence="2">
    <location>
        <begin position="212"/>
        <end position="377"/>
    </location>
</feature>
<evidence type="ECO:0000256" key="1">
    <source>
        <dbReference type="SAM" id="MobiDB-lite"/>
    </source>
</evidence>
<dbReference type="Proteomes" id="UP001152320">
    <property type="component" value="Chromosome 5"/>
</dbReference>
<sequence>MRHPRDWKPVQGQWSQNVMMKAIKSVKDGELGIRKAAHTYGVPKSTLQRRIKKGIINMPASRPPVFTKDEEALLHDHVLEMEKMGFGLTIDDVCRIAFEMAEEGKIPHRFNKEKKRAGYDWYSGFCGRHPDLSLRKPEALSAARASMLNPTVIKDHFRKLGDLLTLTGLEDKPSQIYNADETGFSLVHTPSKILAKKGKRTVQARTSAERGENVTALICGNAGGTMLPPFLIFKGQRLNPGLTLNAPANTLFGVSSSSFIDAELFKTWFEKLFLKHIPPVRPVLLVMDGHGAHISLSTLKLAKSNSVHIYCLPPHTTNHTQPLDKAVFKSMKSRYNQKCEQFLRDNPGKLITRYDFCSLFKSSYYSEITMSNIVSGFRATGVYPFDPTAIKEEHLQQSTIEAQLTFEDDEPPADEVSHPQRNATTVVESAPTPPLPPGNITVSTAVGSISQPKAVESVQPTSTTVCTTTNSTTAAGPSPPTDSIPSTSCATPFALPSLPRDKFQKSLEKPVLRKTISTQKSRRITEGRCMTSDEIISNLEQKQREKDEKNALKEARKLEREQKRREQEQQKQQKLAKKTLKTHKVKGGTKSGGDTLTSCPKTSPTNDEANDPQNYCGHCKGYYYDDDSDDDDWWPCKGSCGLYWHESCTGLWQLAALEKFMCENCCAN</sequence>
<dbReference type="AlphaFoldDB" id="A0A9Q1CAQ1"/>
<dbReference type="PANTHER" id="PTHR19303">
    <property type="entry name" value="TRANSPOSON"/>
    <property type="match status" value="1"/>
</dbReference>
<feature type="compositionally biased region" description="Low complexity" evidence="1">
    <location>
        <begin position="467"/>
        <end position="476"/>
    </location>
</feature>
<feature type="region of interest" description="Disordered" evidence="1">
    <location>
        <begin position="467"/>
        <end position="486"/>
    </location>
</feature>
<dbReference type="InterPro" id="IPR009057">
    <property type="entry name" value="Homeodomain-like_sf"/>
</dbReference>